<dbReference type="EC" id="4.1.99.22" evidence="10"/>
<dbReference type="NCBIfam" id="TIGR02666">
    <property type="entry name" value="moaA"/>
    <property type="match status" value="1"/>
</dbReference>
<evidence type="ECO:0000256" key="9">
    <source>
        <dbReference type="ARBA" id="ARBA00023239"/>
    </source>
</evidence>
<dbReference type="PROSITE" id="PS51918">
    <property type="entry name" value="RADICAL_SAM"/>
    <property type="match status" value="1"/>
</dbReference>
<keyword evidence="7 10" id="KW-0342">GTP-binding</keyword>
<feature type="binding site" evidence="10">
    <location>
        <position position="270"/>
    </location>
    <ligand>
        <name>[4Fe-4S] cluster</name>
        <dbReference type="ChEBI" id="CHEBI:49883"/>
        <label>2</label>
        <note>4Fe-4S-substrate</note>
    </ligand>
</feature>
<dbReference type="InterPro" id="IPR006638">
    <property type="entry name" value="Elp3/MiaA/NifB-like_rSAM"/>
</dbReference>
<dbReference type="AlphaFoldDB" id="A0AAE3NZG5"/>
<evidence type="ECO:0000256" key="8">
    <source>
        <dbReference type="ARBA" id="ARBA00023150"/>
    </source>
</evidence>
<keyword evidence="2 10" id="KW-0949">S-adenosyl-L-methionine</keyword>
<dbReference type="Gene3D" id="3.20.20.70">
    <property type="entry name" value="Aldolase class I"/>
    <property type="match status" value="1"/>
</dbReference>
<accession>A0AAE3NZG5</accession>
<dbReference type="InterPro" id="IPR050105">
    <property type="entry name" value="MoCo_biosynth_MoaA/MoaC"/>
</dbReference>
<comment type="cofactor">
    <cofactor evidence="10">
        <name>[4Fe-4S] cluster</name>
        <dbReference type="ChEBI" id="CHEBI:49883"/>
    </cofactor>
    <text evidence="10">Binds 2 [4Fe-4S] clusters. Binds 1 [4Fe-4S] cluster coordinated with 3 cysteines and an exchangeable S-adenosyl-L-methionine and 1 [4Fe-4S] cluster coordinated with 3 cysteines and the GTP-derived substrate.</text>
</comment>
<dbReference type="InterPro" id="IPR013785">
    <property type="entry name" value="Aldolase_TIM"/>
</dbReference>
<dbReference type="GO" id="GO:0005525">
    <property type="term" value="F:GTP binding"/>
    <property type="evidence" value="ECO:0007669"/>
    <property type="project" value="UniProtKB-UniRule"/>
</dbReference>
<evidence type="ECO:0000256" key="4">
    <source>
        <dbReference type="ARBA" id="ARBA00022741"/>
    </source>
</evidence>
<reference evidence="12" key="1">
    <citation type="submission" date="2022-11" db="EMBL/GenBank/DDBJ databases">
        <title>Candidatus Alkanophaga archaea from heated hydrothermal vent sediment oxidize petroleum alkanes.</title>
        <authorList>
            <person name="Zehnle H."/>
            <person name="Laso-Perez R."/>
            <person name="Lipp J."/>
            <person name="Teske A."/>
            <person name="Wegener G."/>
        </authorList>
    </citation>
    <scope>NUCLEOTIDE SEQUENCE</scope>
    <source>
        <strain evidence="12">MCA70</strain>
    </source>
</reference>
<keyword evidence="1 10" id="KW-0004">4Fe-4S</keyword>
<evidence type="ECO:0000256" key="10">
    <source>
        <dbReference type="HAMAP-Rule" id="MF_01225"/>
    </source>
</evidence>
<evidence type="ECO:0000256" key="5">
    <source>
        <dbReference type="ARBA" id="ARBA00023004"/>
    </source>
</evidence>
<feature type="binding site" evidence="10">
    <location>
        <position position="256"/>
    </location>
    <ligand>
        <name>[4Fe-4S] cluster</name>
        <dbReference type="ChEBI" id="CHEBI:49883"/>
        <label>2</label>
        <note>4Fe-4S-substrate</note>
    </ligand>
</feature>
<dbReference type="SFLD" id="SFLDG01386">
    <property type="entry name" value="main_SPASM_domain-containing"/>
    <property type="match status" value="1"/>
</dbReference>
<dbReference type="SFLD" id="SFLDG01067">
    <property type="entry name" value="SPASM/twitch_domain_containing"/>
    <property type="match status" value="1"/>
</dbReference>
<dbReference type="GO" id="GO:1904047">
    <property type="term" value="F:S-adenosyl-L-methionine binding"/>
    <property type="evidence" value="ECO:0007669"/>
    <property type="project" value="UniProtKB-UniRule"/>
</dbReference>
<feature type="binding site" evidence="10">
    <location>
        <position position="21"/>
    </location>
    <ligand>
        <name>[4Fe-4S] cluster</name>
        <dbReference type="ChEBI" id="CHEBI:49883"/>
        <label>1</label>
        <note>4Fe-4S-S-AdoMet</note>
    </ligand>
</feature>
<evidence type="ECO:0000313" key="12">
    <source>
        <dbReference type="EMBL" id="MDF2953197.1"/>
    </source>
</evidence>
<feature type="binding site" evidence="10">
    <location>
        <position position="25"/>
    </location>
    <ligand>
        <name>[4Fe-4S] cluster</name>
        <dbReference type="ChEBI" id="CHEBI:49883"/>
        <label>1</label>
        <note>4Fe-4S-S-AdoMet</note>
    </ligand>
</feature>
<dbReference type="HAMAP" id="MF_01225_B">
    <property type="entry name" value="MoaA_B"/>
    <property type="match status" value="1"/>
</dbReference>
<dbReference type="Pfam" id="PF06463">
    <property type="entry name" value="Mob_synth_C"/>
    <property type="match status" value="1"/>
</dbReference>
<comment type="function">
    <text evidence="10">Catalyzes the cyclization of GTP to (8S)-3',8-cyclo-7,8-dihydroguanosine 5'-triphosphate.</text>
</comment>
<evidence type="ECO:0000313" key="13">
    <source>
        <dbReference type="Proteomes" id="UP001144110"/>
    </source>
</evidence>
<dbReference type="SUPFAM" id="SSF102114">
    <property type="entry name" value="Radical SAM enzymes"/>
    <property type="match status" value="1"/>
</dbReference>
<protein>
    <recommendedName>
        <fullName evidence="10">GTP 3',8-cyclase</fullName>
        <ecNumber evidence="10">4.1.99.22</ecNumber>
    </recommendedName>
    <alternativeName>
        <fullName evidence="10">Molybdenum cofactor biosynthesis protein A</fullName>
    </alternativeName>
</protein>
<dbReference type="SFLD" id="SFLDS00029">
    <property type="entry name" value="Radical_SAM"/>
    <property type="match status" value="1"/>
</dbReference>
<keyword evidence="8 10" id="KW-0501">Molybdenum cofactor biosynthesis</keyword>
<organism evidence="12 13">
    <name type="scientific">Candidatus Thermodesulfobacterium syntrophicum</name>
    <dbReference type="NCBI Taxonomy" id="3060442"/>
    <lineage>
        <taxon>Bacteria</taxon>
        <taxon>Pseudomonadati</taxon>
        <taxon>Thermodesulfobacteriota</taxon>
        <taxon>Thermodesulfobacteria</taxon>
        <taxon>Thermodesulfobacteriales</taxon>
        <taxon>Thermodesulfobacteriaceae</taxon>
        <taxon>Thermodesulfobacterium</taxon>
    </lineage>
</organism>
<dbReference type="GO" id="GO:0061798">
    <property type="term" value="F:GTP 3',8'-cyclase activity"/>
    <property type="evidence" value="ECO:0007669"/>
    <property type="project" value="UniProtKB-UniRule"/>
</dbReference>
<proteinExistence type="inferred from homology"/>
<comment type="pathway">
    <text evidence="10">Cofactor biosynthesis; molybdopterin biosynthesis.</text>
</comment>
<dbReference type="GO" id="GO:0051539">
    <property type="term" value="F:4 iron, 4 sulfur cluster binding"/>
    <property type="evidence" value="ECO:0007669"/>
    <property type="project" value="UniProtKB-UniRule"/>
</dbReference>
<keyword evidence="6 10" id="KW-0411">Iron-sulfur</keyword>
<dbReference type="GO" id="GO:0061799">
    <property type="term" value="F:cyclic pyranopterin monophosphate synthase activity"/>
    <property type="evidence" value="ECO:0007669"/>
    <property type="project" value="TreeGrafter"/>
</dbReference>
<keyword evidence="4 10" id="KW-0547">Nucleotide-binding</keyword>
<comment type="catalytic activity">
    <reaction evidence="10">
        <text>GTP + AH2 + S-adenosyl-L-methionine = (8S)-3',8-cyclo-7,8-dihydroguanosine 5'-triphosphate + 5'-deoxyadenosine + L-methionine + A + H(+)</text>
        <dbReference type="Rhea" id="RHEA:49576"/>
        <dbReference type="ChEBI" id="CHEBI:13193"/>
        <dbReference type="ChEBI" id="CHEBI:15378"/>
        <dbReference type="ChEBI" id="CHEBI:17319"/>
        <dbReference type="ChEBI" id="CHEBI:17499"/>
        <dbReference type="ChEBI" id="CHEBI:37565"/>
        <dbReference type="ChEBI" id="CHEBI:57844"/>
        <dbReference type="ChEBI" id="CHEBI:59789"/>
        <dbReference type="ChEBI" id="CHEBI:131766"/>
        <dbReference type="EC" id="4.1.99.22"/>
    </reaction>
</comment>
<comment type="similarity">
    <text evidence="10">Belongs to the radical SAM superfamily. MoaA family.</text>
</comment>
<dbReference type="CDD" id="cd21117">
    <property type="entry name" value="Twitch_MoaA"/>
    <property type="match status" value="1"/>
</dbReference>
<dbReference type="NCBIfam" id="NF001199">
    <property type="entry name" value="PRK00164.2-1"/>
    <property type="match status" value="1"/>
</dbReference>
<feature type="binding site" evidence="10">
    <location>
        <position position="253"/>
    </location>
    <ligand>
        <name>[4Fe-4S] cluster</name>
        <dbReference type="ChEBI" id="CHEBI:49883"/>
        <label>2</label>
        <note>4Fe-4S-substrate</note>
    </ligand>
</feature>
<feature type="binding site" evidence="10">
    <location>
        <position position="68"/>
    </location>
    <ligand>
        <name>S-adenosyl-L-methionine</name>
        <dbReference type="ChEBI" id="CHEBI:59789"/>
    </ligand>
</feature>
<dbReference type="Proteomes" id="UP001144110">
    <property type="component" value="Unassembled WGS sequence"/>
</dbReference>
<feature type="binding site" evidence="10">
    <location>
        <position position="28"/>
    </location>
    <ligand>
        <name>[4Fe-4S] cluster</name>
        <dbReference type="ChEBI" id="CHEBI:49883"/>
        <label>1</label>
        <note>4Fe-4S-S-AdoMet</note>
    </ligand>
</feature>
<sequence length="319" mass="36410">MLVDHLGRKIEYLRISVTDRCNFKCIYCFTHQNWKWLPHKEILRFEEIEKIATVFAKLGGKRIRLTGGEPLLRRNIEFLVQKLSQITGITDLSLTTNGFFLENLGESLKKAGLKRINISLDTLNKEKFEKLTGVSAFEKVLKGIDIALELGFNPVKINTVVIKGFNDDEILEIAKLTLEKPVEVRFIEFMPIGKNNLWDEKHVITVKEIKKILENFSKLIPASSFGGGPAKVFKWKDAKGKIGLISPVSEHFCHKCNRLRITADGRLRPCLFSDNEINLKPILRENRGTLEEAFFLALKIKPVKHNLNFTLKPMRAIGG</sequence>
<dbReference type="InterPro" id="IPR013483">
    <property type="entry name" value="MoaA"/>
</dbReference>
<evidence type="ECO:0000256" key="3">
    <source>
        <dbReference type="ARBA" id="ARBA00022723"/>
    </source>
</evidence>
<feature type="binding site" evidence="10">
    <location>
        <position position="27"/>
    </location>
    <ligand>
        <name>S-adenosyl-L-methionine</name>
        <dbReference type="ChEBI" id="CHEBI:59789"/>
    </ligand>
</feature>
<name>A0AAE3NZG5_9BACT</name>
<gene>
    <name evidence="10" type="primary">moaA</name>
    <name evidence="12" type="ORF">OD816_000442</name>
</gene>
<evidence type="ECO:0000256" key="1">
    <source>
        <dbReference type="ARBA" id="ARBA00022485"/>
    </source>
</evidence>
<dbReference type="PANTHER" id="PTHR22960:SF0">
    <property type="entry name" value="MOLYBDENUM COFACTOR BIOSYNTHESIS PROTEIN 1"/>
    <property type="match status" value="1"/>
</dbReference>
<feature type="binding site" evidence="10">
    <location>
        <position position="95"/>
    </location>
    <ligand>
        <name>GTP</name>
        <dbReference type="ChEBI" id="CHEBI:37565"/>
    </ligand>
</feature>
<dbReference type="InterPro" id="IPR058240">
    <property type="entry name" value="rSAM_sf"/>
</dbReference>
<dbReference type="PANTHER" id="PTHR22960">
    <property type="entry name" value="MOLYBDOPTERIN COFACTOR SYNTHESIS PROTEIN A"/>
    <property type="match status" value="1"/>
</dbReference>
<dbReference type="SFLD" id="SFLDG01383">
    <property type="entry name" value="cyclic_pyranopterin_phosphate"/>
    <property type="match status" value="1"/>
</dbReference>
<feature type="binding site" evidence="10">
    <location>
        <position position="64"/>
    </location>
    <ligand>
        <name>GTP</name>
        <dbReference type="ChEBI" id="CHEBI:37565"/>
    </ligand>
</feature>
<keyword evidence="5 10" id="KW-0408">Iron</keyword>
<keyword evidence="3 10" id="KW-0479">Metal-binding</keyword>
<evidence type="ECO:0000259" key="11">
    <source>
        <dbReference type="PROSITE" id="PS51918"/>
    </source>
</evidence>
<feature type="binding site" evidence="10">
    <location>
        <begin position="258"/>
        <end position="260"/>
    </location>
    <ligand>
        <name>GTP</name>
        <dbReference type="ChEBI" id="CHEBI:37565"/>
    </ligand>
</feature>
<dbReference type="GO" id="GO:0006777">
    <property type="term" value="P:Mo-molybdopterin cofactor biosynthetic process"/>
    <property type="evidence" value="ECO:0007669"/>
    <property type="project" value="UniProtKB-UniRule"/>
</dbReference>
<feature type="binding site" evidence="10">
    <location>
        <position position="119"/>
    </location>
    <ligand>
        <name>S-adenosyl-L-methionine</name>
        <dbReference type="ChEBI" id="CHEBI:59789"/>
    </ligand>
</feature>
<feature type="binding site" evidence="10">
    <location>
        <position position="190"/>
    </location>
    <ligand>
        <name>S-adenosyl-L-methionine</name>
        <dbReference type="ChEBI" id="CHEBI:59789"/>
    </ligand>
</feature>
<dbReference type="SMART" id="SM00729">
    <property type="entry name" value="Elp3"/>
    <property type="match status" value="1"/>
</dbReference>
<keyword evidence="9 10" id="KW-0456">Lyase</keyword>
<evidence type="ECO:0000256" key="2">
    <source>
        <dbReference type="ARBA" id="ARBA00022691"/>
    </source>
</evidence>
<comment type="caution">
    <text evidence="12">The sequence shown here is derived from an EMBL/GenBank/DDBJ whole genome shotgun (WGS) entry which is preliminary data.</text>
</comment>
<comment type="subunit">
    <text evidence="10">Monomer and homodimer.</text>
</comment>
<evidence type="ECO:0000256" key="6">
    <source>
        <dbReference type="ARBA" id="ARBA00023014"/>
    </source>
</evidence>
<feature type="binding site" evidence="10">
    <location>
        <position position="14"/>
    </location>
    <ligand>
        <name>GTP</name>
        <dbReference type="ChEBI" id="CHEBI:37565"/>
    </ligand>
</feature>
<feature type="binding site" evidence="10">
    <location>
        <position position="156"/>
    </location>
    <ligand>
        <name>GTP</name>
        <dbReference type="ChEBI" id="CHEBI:37565"/>
    </ligand>
</feature>
<dbReference type="InterPro" id="IPR010505">
    <property type="entry name" value="MoaA_twitch"/>
</dbReference>
<feature type="domain" description="Radical SAM core" evidence="11">
    <location>
        <begin position="5"/>
        <end position="229"/>
    </location>
</feature>
<evidence type="ECO:0000256" key="7">
    <source>
        <dbReference type="ARBA" id="ARBA00023134"/>
    </source>
</evidence>
<dbReference type="Pfam" id="PF04055">
    <property type="entry name" value="Radical_SAM"/>
    <property type="match status" value="1"/>
</dbReference>
<dbReference type="EMBL" id="JAPHEG010000002">
    <property type="protein sequence ID" value="MDF2953197.1"/>
    <property type="molecule type" value="Genomic_DNA"/>
</dbReference>
<dbReference type="InterPro" id="IPR007197">
    <property type="entry name" value="rSAM"/>
</dbReference>
<dbReference type="InterPro" id="IPR040064">
    <property type="entry name" value="MoaA-like"/>
</dbReference>
<dbReference type="GO" id="GO:0046872">
    <property type="term" value="F:metal ion binding"/>
    <property type="evidence" value="ECO:0007669"/>
    <property type="project" value="UniProtKB-KW"/>
</dbReference>
<dbReference type="CDD" id="cd01335">
    <property type="entry name" value="Radical_SAM"/>
    <property type="match status" value="1"/>
</dbReference>